<dbReference type="Proteomes" id="UP000092840">
    <property type="component" value="Unassembled WGS sequence"/>
</dbReference>
<evidence type="ECO:0000313" key="6">
    <source>
        <dbReference type="Proteomes" id="UP000092871"/>
    </source>
</evidence>
<dbReference type="GO" id="GO:0071111">
    <property type="term" value="F:cyclic-guanylate-specific phosphodiesterase activity"/>
    <property type="evidence" value="ECO:0007669"/>
    <property type="project" value="UniProtKB-EC"/>
</dbReference>
<gene>
    <name evidence="3" type="primary">gmr_3</name>
    <name evidence="3" type="ORF">MGA5115_00617</name>
    <name evidence="4" type="ORF">MGA5116_00835</name>
</gene>
<evidence type="ECO:0000313" key="5">
    <source>
        <dbReference type="Proteomes" id="UP000092840"/>
    </source>
</evidence>
<dbReference type="Pfam" id="PF00990">
    <property type="entry name" value="GGDEF"/>
    <property type="match status" value="1"/>
</dbReference>
<sequence length="638" mass="72240">MQRFEDFSLNSIKNPIWIYDVQNFQVYWANNAALNLWEANDLDELISRDFKSGSSDAVTQTLLGYLNDFEAGRTIDCWWRISPKGIDKQVFMRFSGVEIEGNRTAMLAEGIHSDILNRYVGEVGKSAILGLFNNEGHLLSFNPPFKDQFGHEIQTFSDLFSEEIDLESFVFSGESLFENDYLLPTNKGKRWHRLELSKDIHAKSVIATLNDINERKISELKYVHASITDSLTDLLNRRGLQNKLKDIHGLPYTLFYIDLDGFKPINDSYGHSVGDSLLVKVAEILQNSMHSNSVCARLGGDEFVLIIPEDLPKEQRETIANKLVQKLSSPMQLDDIHRTLISASIGVAHNNDNITNDPLQVLIYADAALYVAKRSGRNRFISYIPGMEDHQLKRSLIIKELQNAIENNQLKLHYQPIYKTPNSNAVGSEALLRWEHPSLGHISPLEIITAAEETGHIAVLENWVIRRACLDLAELKILYGENFSIGVNISGAHLTQLNFVDDIKSVLEETKTNAKDIVLELTESVLVSFLERGRNTLQELCNLGFVFAIDDFGTGYSSLAYLSQIPASFVKIDKAFTNNIENDPHTIRFIRDLCQNLNMECLIEGVETQEQAFQLDALGIRYRQGYFYARPAPLSQLT</sequence>
<dbReference type="Proteomes" id="UP000092871">
    <property type="component" value="Unassembled WGS sequence"/>
</dbReference>
<dbReference type="SMART" id="SM00052">
    <property type="entry name" value="EAL"/>
    <property type="match status" value="1"/>
</dbReference>
<dbReference type="EC" id="3.1.4.52" evidence="3"/>
<dbReference type="EMBL" id="FLRB01000006">
    <property type="protein sequence ID" value="SBT20252.1"/>
    <property type="molecule type" value="Genomic_DNA"/>
</dbReference>
<dbReference type="InterPro" id="IPR001633">
    <property type="entry name" value="EAL_dom"/>
</dbReference>
<feature type="domain" description="EAL" evidence="1">
    <location>
        <begin position="394"/>
        <end position="638"/>
    </location>
</feature>
<dbReference type="OrthoDB" id="9812358at2"/>
<dbReference type="PANTHER" id="PTHR44757:SF2">
    <property type="entry name" value="BIOFILM ARCHITECTURE MAINTENANCE PROTEIN MBAA"/>
    <property type="match status" value="1"/>
</dbReference>
<reference evidence="3 6" key="2">
    <citation type="submission" date="2016-06" db="EMBL/GenBank/DDBJ databases">
        <authorList>
            <person name="Kjaerup R.B."/>
            <person name="Dalgaard T.S."/>
            <person name="Juul-Madsen H.R."/>
        </authorList>
    </citation>
    <scope>NUCLEOTIDE SEQUENCE [LARGE SCALE GENOMIC DNA]</scope>
    <source>
        <strain evidence="3 6">CECT 5115</strain>
    </source>
</reference>
<dbReference type="EMBL" id="FLRA01000003">
    <property type="protein sequence ID" value="SBT16536.1"/>
    <property type="molecule type" value="Genomic_DNA"/>
</dbReference>
<dbReference type="CDD" id="cd01949">
    <property type="entry name" value="GGDEF"/>
    <property type="match status" value="1"/>
</dbReference>
<dbReference type="PROSITE" id="PS50883">
    <property type="entry name" value="EAL"/>
    <property type="match status" value="1"/>
</dbReference>
<dbReference type="InterPro" id="IPR052155">
    <property type="entry name" value="Biofilm_reg_signaling"/>
</dbReference>
<dbReference type="AlphaFoldDB" id="A0A1C3JN04"/>
<keyword evidence="3" id="KW-0378">Hydrolase</keyword>
<dbReference type="InterPro" id="IPR035919">
    <property type="entry name" value="EAL_sf"/>
</dbReference>
<dbReference type="NCBIfam" id="TIGR00254">
    <property type="entry name" value="GGDEF"/>
    <property type="match status" value="1"/>
</dbReference>
<organism evidence="3 6">
    <name type="scientific">Marinomonas gallaica</name>
    <dbReference type="NCBI Taxonomy" id="1806667"/>
    <lineage>
        <taxon>Bacteria</taxon>
        <taxon>Pseudomonadati</taxon>
        <taxon>Pseudomonadota</taxon>
        <taxon>Gammaproteobacteria</taxon>
        <taxon>Oceanospirillales</taxon>
        <taxon>Oceanospirillaceae</taxon>
        <taxon>Marinomonas</taxon>
    </lineage>
</organism>
<dbReference type="Pfam" id="PF00563">
    <property type="entry name" value="EAL"/>
    <property type="match status" value="1"/>
</dbReference>
<dbReference type="InterPro" id="IPR000160">
    <property type="entry name" value="GGDEF_dom"/>
</dbReference>
<reference evidence="4 5" key="1">
    <citation type="submission" date="2016-06" db="EMBL/GenBank/DDBJ databases">
        <authorList>
            <person name="Rodrigo-Torres L."/>
            <person name="Arahal D.R."/>
        </authorList>
    </citation>
    <scope>NUCLEOTIDE SEQUENCE [LARGE SCALE GENOMIC DNA]</scope>
    <source>
        <strain evidence="4 5">CECT 5116</strain>
    </source>
</reference>
<evidence type="ECO:0000259" key="2">
    <source>
        <dbReference type="PROSITE" id="PS50887"/>
    </source>
</evidence>
<dbReference type="InterPro" id="IPR043128">
    <property type="entry name" value="Rev_trsase/Diguanyl_cyclase"/>
</dbReference>
<name>A0A1C3JN04_9GAMM</name>
<dbReference type="SMART" id="SM00267">
    <property type="entry name" value="GGDEF"/>
    <property type="match status" value="1"/>
</dbReference>
<dbReference type="Gene3D" id="3.20.20.450">
    <property type="entry name" value="EAL domain"/>
    <property type="match status" value="1"/>
</dbReference>
<dbReference type="SUPFAM" id="SSF55073">
    <property type="entry name" value="Nucleotide cyclase"/>
    <property type="match status" value="1"/>
</dbReference>
<dbReference type="CDD" id="cd01948">
    <property type="entry name" value="EAL"/>
    <property type="match status" value="1"/>
</dbReference>
<dbReference type="InterPro" id="IPR029787">
    <property type="entry name" value="Nucleotide_cyclase"/>
</dbReference>
<keyword evidence="5" id="KW-1185">Reference proteome</keyword>
<dbReference type="Gene3D" id="3.30.70.270">
    <property type="match status" value="1"/>
</dbReference>
<accession>A0A1C3JN04</accession>
<protein>
    <submittedName>
        <fullName evidence="3">Cyclic di-GMP phosphodiesterase Gmr</fullName>
        <ecNumber evidence="3">3.1.4.52</ecNumber>
    </submittedName>
</protein>
<dbReference type="SUPFAM" id="SSF141868">
    <property type="entry name" value="EAL domain-like"/>
    <property type="match status" value="1"/>
</dbReference>
<feature type="domain" description="GGDEF" evidence="2">
    <location>
        <begin position="250"/>
        <end position="385"/>
    </location>
</feature>
<evidence type="ECO:0000313" key="3">
    <source>
        <dbReference type="EMBL" id="SBT16536.1"/>
    </source>
</evidence>
<evidence type="ECO:0000259" key="1">
    <source>
        <dbReference type="PROSITE" id="PS50883"/>
    </source>
</evidence>
<evidence type="ECO:0000313" key="4">
    <source>
        <dbReference type="EMBL" id="SBT20252.1"/>
    </source>
</evidence>
<dbReference type="RefSeq" id="WP_067031711.1">
    <property type="nucleotide sequence ID" value="NZ_FLRA01000003.1"/>
</dbReference>
<dbReference type="PANTHER" id="PTHR44757">
    <property type="entry name" value="DIGUANYLATE CYCLASE DGCP"/>
    <property type="match status" value="1"/>
</dbReference>
<proteinExistence type="predicted"/>
<dbReference type="PROSITE" id="PS50887">
    <property type="entry name" value="GGDEF"/>
    <property type="match status" value="1"/>
</dbReference>